<evidence type="ECO:0000256" key="3">
    <source>
        <dbReference type="ARBA" id="ARBA00022989"/>
    </source>
</evidence>
<feature type="transmembrane region" description="Helical" evidence="6">
    <location>
        <begin position="167"/>
        <end position="188"/>
    </location>
</feature>
<dbReference type="InterPro" id="IPR049326">
    <property type="entry name" value="Rhodopsin_dom_fungi"/>
</dbReference>
<evidence type="ECO:0000259" key="7">
    <source>
        <dbReference type="Pfam" id="PF20684"/>
    </source>
</evidence>
<evidence type="ECO:0000256" key="5">
    <source>
        <dbReference type="ARBA" id="ARBA00038359"/>
    </source>
</evidence>
<gene>
    <name evidence="8" type="ORF">HO173_002664</name>
</gene>
<feature type="transmembrane region" description="Helical" evidence="6">
    <location>
        <begin position="208"/>
        <end position="232"/>
    </location>
</feature>
<keyword evidence="3 6" id="KW-1133">Transmembrane helix</keyword>
<keyword evidence="9" id="KW-1185">Reference proteome</keyword>
<evidence type="ECO:0000313" key="9">
    <source>
        <dbReference type="Proteomes" id="UP000578531"/>
    </source>
</evidence>
<protein>
    <recommendedName>
        <fullName evidence="7">Rhodopsin domain-containing protein</fullName>
    </recommendedName>
</protein>
<evidence type="ECO:0000256" key="2">
    <source>
        <dbReference type="ARBA" id="ARBA00022692"/>
    </source>
</evidence>
<proteinExistence type="inferred from homology"/>
<dbReference type="OrthoDB" id="10017208at2759"/>
<dbReference type="PANTHER" id="PTHR33048">
    <property type="entry name" value="PTH11-LIKE INTEGRAL MEMBRANE PROTEIN (AFU_ORTHOLOGUE AFUA_5G11245)"/>
    <property type="match status" value="1"/>
</dbReference>
<dbReference type="Pfam" id="PF20684">
    <property type="entry name" value="Fung_rhodopsin"/>
    <property type="match status" value="1"/>
</dbReference>
<comment type="caution">
    <text evidence="8">The sequence shown here is derived from an EMBL/GenBank/DDBJ whole genome shotgun (WGS) entry which is preliminary data.</text>
</comment>
<dbReference type="GeneID" id="59284336"/>
<keyword evidence="2 6" id="KW-0812">Transmembrane</keyword>
<evidence type="ECO:0000256" key="4">
    <source>
        <dbReference type="ARBA" id="ARBA00023136"/>
    </source>
</evidence>
<comment type="subcellular location">
    <subcellularLocation>
        <location evidence="1">Membrane</location>
        <topology evidence="1">Multi-pass membrane protein</topology>
    </subcellularLocation>
</comment>
<feature type="domain" description="Rhodopsin" evidence="7">
    <location>
        <begin position="5"/>
        <end position="233"/>
    </location>
</feature>
<sequence length="327" mass="36263">MLTAKSSDWLAVATLPFIVAQNVTGVYWTTIGLGKHISLVSPDNIVKGLLLLYADYPLYDTAISLPRFSALLFYARVFNAHSNRLLRTVLWTTAALNMAWLIFAIVSSIFQCTPIEKVWKPSIQGHCINTYDWWMSSAISSVIIDLIILLIPLPILWKLQLPPLRKYLLLGVFVCGYCVIVISIGRLVADIKAGPALVEDFTYNVVPITYWLSLEAPVSIVSICLPSIFSFIKRGIQGGPYSLLTSKNEASLHFNEQRGDITAYQGEGLGGLHGGETSIERLYINERANQHSATAFKSHSSESSQKDAEELAMDAIRVRQDLNVSVQ</sequence>
<name>A0A8H6G2W8_9LECA</name>
<organism evidence="8 9">
    <name type="scientific">Letharia columbiana</name>
    <dbReference type="NCBI Taxonomy" id="112416"/>
    <lineage>
        <taxon>Eukaryota</taxon>
        <taxon>Fungi</taxon>
        <taxon>Dikarya</taxon>
        <taxon>Ascomycota</taxon>
        <taxon>Pezizomycotina</taxon>
        <taxon>Lecanoromycetes</taxon>
        <taxon>OSLEUM clade</taxon>
        <taxon>Lecanoromycetidae</taxon>
        <taxon>Lecanorales</taxon>
        <taxon>Lecanorineae</taxon>
        <taxon>Parmeliaceae</taxon>
        <taxon>Letharia</taxon>
    </lineage>
</organism>
<dbReference type="Proteomes" id="UP000578531">
    <property type="component" value="Unassembled WGS sequence"/>
</dbReference>
<reference evidence="8 9" key="1">
    <citation type="journal article" date="2020" name="Genomics">
        <title>Complete, high-quality genomes from long-read metagenomic sequencing of two wolf lichen thalli reveals enigmatic genome architecture.</title>
        <authorList>
            <person name="McKenzie S.K."/>
            <person name="Walston R.F."/>
            <person name="Allen J.L."/>
        </authorList>
    </citation>
    <scope>NUCLEOTIDE SEQUENCE [LARGE SCALE GENOMIC DNA]</scope>
    <source>
        <strain evidence="8">WasteWater2</strain>
    </source>
</reference>
<feature type="transmembrane region" description="Helical" evidence="6">
    <location>
        <begin position="131"/>
        <end position="155"/>
    </location>
</feature>
<dbReference type="InterPro" id="IPR052337">
    <property type="entry name" value="SAT4-like"/>
</dbReference>
<comment type="similarity">
    <text evidence="5">Belongs to the SAT4 family.</text>
</comment>
<accession>A0A8H6G2W8</accession>
<dbReference type="PANTHER" id="PTHR33048:SF47">
    <property type="entry name" value="INTEGRAL MEMBRANE PROTEIN-RELATED"/>
    <property type="match status" value="1"/>
</dbReference>
<dbReference type="EMBL" id="JACCJC010000006">
    <property type="protein sequence ID" value="KAF6239402.1"/>
    <property type="molecule type" value="Genomic_DNA"/>
</dbReference>
<evidence type="ECO:0000256" key="1">
    <source>
        <dbReference type="ARBA" id="ARBA00004141"/>
    </source>
</evidence>
<evidence type="ECO:0000313" key="8">
    <source>
        <dbReference type="EMBL" id="KAF6239402.1"/>
    </source>
</evidence>
<dbReference type="GO" id="GO:0016020">
    <property type="term" value="C:membrane"/>
    <property type="evidence" value="ECO:0007669"/>
    <property type="project" value="UniProtKB-SubCell"/>
</dbReference>
<dbReference type="RefSeq" id="XP_037168689.1">
    <property type="nucleotide sequence ID" value="XM_037304596.1"/>
</dbReference>
<dbReference type="AlphaFoldDB" id="A0A8H6G2W8"/>
<evidence type="ECO:0000256" key="6">
    <source>
        <dbReference type="SAM" id="Phobius"/>
    </source>
</evidence>
<keyword evidence="4 6" id="KW-0472">Membrane</keyword>
<feature type="transmembrane region" description="Helical" evidence="6">
    <location>
        <begin position="89"/>
        <end position="111"/>
    </location>
</feature>